<comment type="caution">
    <text evidence="7">The sequence shown here is derived from an EMBL/GenBank/DDBJ whole genome shotgun (WGS) entry which is preliminary data.</text>
</comment>
<dbReference type="Pfam" id="PF13440">
    <property type="entry name" value="Polysacc_synt_3"/>
    <property type="match status" value="1"/>
</dbReference>
<feature type="transmembrane region" description="Helical" evidence="6">
    <location>
        <begin position="293"/>
        <end position="314"/>
    </location>
</feature>
<evidence type="ECO:0000256" key="1">
    <source>
        <dbReference type="ARBA" id="ARBA00004651"/>
    </source>
</evidence>
<evidence type="ECO:0000256" key="3">
    <source>
        <dbReference type="ARBA" id="ARBA00022692"/>
    </source>
</evidence>
<name>A0A9X3NCC8_9ACTN</name>
<dbReference type="PANTHER" id="PTHR30250">
    <property type="entry name" value="PST FAMILY PREDICTED COLANIC ACID TRANSPORTER"/>
    <property type="match status" value="1"/>
</dbReference>
<comment type="subcellular location">
    <subcellularLocation>
        <location evidence="1">Cell membrane</location>
        <topology evidence="1">Multi-pass membrane protein</topology>
    </subcellularLocation>
</comment>
<feature type="transmembrane region" description="Helical" evidence="6">
    <location>
        <begin position="417"/>
        <end position="436"/>
    </location>
</feature>
<feature type="transmembrane region" description="Helical" evidence="6">
    <location>
        <begin position="442"/>
        <end position="464"/>
    </location>
</feature>
<dbReference type="GO" id="GO:0005886">
    <property type="term" value="C:plasma membrane"/>
    <property type="evidence" value="ECO:0007669"/>
    <property type="project" value="UniProtKB-SubCell"/>
</dbReference>
<evidence type="ECO:0000256" key="5">
    <source>
        <dbReference type="ARBA" id="ARBA00023136"/>
    </source>
</evidence>
<dbReference type="RefSeq" id="WP_270027914.1">
    <property type="nucleotide sequence ID" value="NZ_JAPDDP010000055.1"/>
</dbReference>
<evidence type="ECO:0000256" key="6">
    <source>
        <dbReference type="SAM" id="Phobius"/>
    </source>
</evidence>
<feature type="transmembrane region" description="Helical" evidence="6">
    <location>
        <begin position="83"/>
        <end position="106"/>
    </location>
</feature>
<evidence type="ECO:0000256" key="4">
    <source>
        <dbReference type="ARBA" id="ARBA00022989"/>
    </source>
</evidence>
<organism evidence="7 8">
    <name type="scientific">Solirubrobacter phytolaccae</name>
    <dbReference type="NCBI Taxonomy" id="1404360"/>
    <lineage>
        <taxon>Bacteria</taxon>
        <taxon>Bacillati</taxon>
        <taxon>Actinomycetota</taxon>
        <taxon>Thermoleophilia</taxon>
        <taxon>Solirubrobacterales</taxon>
        <taxon>Solirubrobacteraceae</taxon>
        <taxon>Solirubrobacter</taxon>
    </lineage>
</organism>
<dbReference type="EMBL" id="JAPDDP010000055">
    <property type="protein sequence ID" value="MDA0183524.1"/>
    <property type="molecule type" value="Genomic_DNA"/>
</dbReference>
<protein>
    <submittedName>
        <fullName evidence="7">Lipopolysaccharide biosynthesis protein</fullName>
    </submittedName>
</protein>
<dbReference type="AlphaFoldDB" id="A0A9X3NCC8"/>
<dbReference type="Proteomes" id="UP001147653">
    <property type="component" value="Unassembled WGS sequence"/>
</dbReference>
<feature type="transmembrane region" description="Helical" evidence="6">
    <location>
        <begin position="251"/>
        <end position="272"/>
    </location>
</feature>
<proteinExistence type="predicted"/>
<feature type="transmembrane region" description="Helical" evidence="6">
    <location>
        <begin position="360"/>
        <end position="378"/>
    </location>
</feature>
<feature type="transmembrane region" description="Helical" evidence="6">
    <location>
        <begin position="126"/>
        <end position="144"/>
    </location>
</feature>
<keyword evidence="8" id="KW-1185">Reference proteome</keyword>
<keyword evidence="2" id="KW-1003">Cell membrane</keyword>
<feature type="transmembrane region" description="Helical" evidence="6">
    <location>
        <begin position="384"/>
        <end position="405"/>
    </location>
</feature>
<feature type="transmembrane region" description="Helical" evidence="6">
    <location>
        <begin position="177"/>
        <end position="198"/>
    </location>
</feature>
<keyword evidence="4 6" id="KW-1133">Transmembrane helix</keyword>
<gene>
    <name evidence="7" type="ORF">OJ997_24660</name>
</gene>
<dbReference type="PANTHER" id="PTHR30250:SF11">
    <property type="entry name" value="O-ANTIGEN TRANSPORTER-RELATED"/>
    <property type="match status" value="1"/>
</dbReference>
<reference evidence="7" key="1">
    <citation type="submission" date="2022-10" db="EMBL/GenBank/DDBJ databases">
        <title>The WGS of Solirubrobacter phytolaccae KCTC 29190.</title>
        <authorList>
            <person name="Jiang Z."/>
        </authorList>
    </citation>
    <scope>NUCLEOTIDE SEQUENCE</scope>
    <source>
        <strain evidence="7">KCTC 29190</strain>
    </source>
</reference>
<feature type="transmembrane region" description="Helical" evidence="6">
    <location>
        <begin position="45"/>
        <end position="63"/>
    </location>
</feature>
<dbReference type="InterPro" id="IPR050833">
    <property type="entry name" value="Poly_Biosynth_Transport"/>
</dbReference>
<evidence type="ECO:0000313" key="7">
    <source>
        <dbReference type="EMBL" id="MDA0183524.1"/>
    </source>
</evidence>
<sequence length="490" mass="52532">MTSYLRRLLRTGAAYQLADAVSKVVALALLPVYTRHLTRADYGTAELILTTIILSSIVLRLGLGEAFVRFHYLDADPVRRRHLARTAIGTLLAITTVAALVIVVFADPVSRALLGTEQADVVRAGALGLWAFTNLELVYALLRVEERARDFAIAALINVGLTVVLTVLLVVVADQGAFGLVLGNYAASAVVLLGLWFVERDAIGLPSRPQLGSMLRFGLPTVPAEVSVFLIFFVDRFWLYRAESPDDAGLYSLSVKLAGIVVFTVRAFQLAWPPLAYSIVDDAEASRVYARVATYYVLFTGLVVAGIVLLGRWVVRIFAAPEFFAAHEALTWVALGWALYGLFLVLVAMAGRAQVTVRNAPAALCGLAVNVILLVVLVPSLGIAGAGLALVGAYLVMLVAMWALTHKLFPVDFEWGRLSRFVIVVGGLTAAGELLLPTDGVVGFVTRALVLAALPLALVVTRFFRPGELRAARGLLSRGRPSPSEATAAG</sequence>
<feature type="transmembrane region" description="Helical" evidence="6">
    <location>
        <begin position="219"/>
        <end position="239"/>
    </location>
</feature>
<evidence type="ECO:0000313" key="8">
    <source>
        <dbReference type="Proteomes" id="UP001147653"/>
    </source>
</evidence>
<accession>A0A9X3NCC8</accession>
<feature type="transmembrane region" description="Helical" evidence="6">
    <location>
        <begin position="329"/>
        <end position="348"/>
    </location>
</feature>
<feature type="transmembrane region" description="Helical" evidence="6">
    <location>
        <begin position="12"/>
        <end position="33"/>
    </location>
</feature>
<keyword evidence="5 6" id="KW-0472">Membrane</keyword>
<keyword evidence="3 6" id="KW-0812">Transmembrane</keyword>
<evidence type="ECO:0000256" key="2">
    <source>
        <dbReference type="ARBA" id="ARBA00022475"/>
    </source>
</evidence>
<feature type="transmembrane region" description="Helical" evidence="6">
    <location>
        <begin position="151"/>
        <end position="171"/>
    </location>
</feature>